<sequence>MTDFRGSDSPHAPDRLPPVPLGRLVKDMDTGKLGLVRETQGGKVRLSGIGGAGSWWCPRYRLSLASPDERRALGLDPQGAHDDRIG</sequence>
<dbReference type="PATRIC" id="fig|1223523.3.peg.6414"/>
<dbReference type="RefSeq" id="WP_004955890.1">
    <property type="nucleotide sequence ID" value="NZ_AORZ01000220.1"/>
</dbReference>
<feature type="compositionally biased region" description="Basic and acidic residues" evidence="1">
    <location>
        <begin position="1"/>
        <end position="14"/>
    </location>
</feature>
<dbReference type="Proteomes" id="UP000011740">
    <property type="component" value="Unassembled WGS sequence"/>
</dbReference>
<dbReference type="AlphaFoldDB" id="M3BXB7"/>
<name>M3BXB7_STRM1</name>
<evidence type="ECO:0000256" key="1">
    <source>
        <dbReference type="SAM" id="MobiDB-lite"/>
    </source>
</evidence>
<reference evidence="2 3" key="1">
    <citation type="journal article" date="2013" name="Genome Announc.">
        <title>Whole-Genome Shotgun Assembly and Analysis of the Genome of Streptomyces mobaraensis DSM 40847, a Strain for Industrial Production of Microbial Transglutaminase.</title>
        <authorList>
            <person name="Yang H."/>
            <person name="He T."/>
            <person name="Wu W."/>
            <person name="Zhu W."/>
            <person name="Lu B."/>
            <person name="Sun W."/>
        </authorList>
    </citation>
    <scope>NUCLEOTIDE SEQUENCE [LARGE SCALE GENOMIC DNA]</scope>
    <source>
        <strain evidence="2 3">DSM 40847</strain>
    </source>
</reference>
<dbReference type="STRING" id="1223523.H340_31670"/>
<dbReference type="EMBL" id="AORZ01000220">
    <property type="protein sequence ID" value="EME96400.1"/>
    <property type="molecule type" value="Genomic_DNA"/>
</dbReference>
<gene>
    <name evidence="2" type="ORF">H340_31670</name>
</gene>
<organism evidence="2 3">
    <name type="scientific">Streptomyces mobaraensis (strain ATCC 29032 / DSM 40847 / JCM 4168 / NBRC 13819 / NCIMB 11159 / IPCR 16-22)</name>
    <dbReference type="NCBI Taxonomy" id="1223523"/>
    <lineage>
        <taxon>Bacteria</taxon>
        <taxon>Bacillati</taxon>
        <taxon>Actinomycetota</taxon>
        <taxon>Actinomycetes</taxon>
        <taxon>Kitasatosporales</taxon>
        <taxon>Streptomycetaceae</taxon>
        <taxon>Streptomyces</taxon>
    </lineage>
</organism>
<comment type="caution">
    <text evidence="2">The sequence shown here is derived from an EMBL/GenBank/DDBJ whole genome shotgun (WGS) entry which is preliminary data.</text>
</comment>
<accession>M3BXB7</accession>
<protein>
    <submittedName>
        <fullName evidence="2">Uncharacterized protein</fullName>
    </submittedName>
</protein>
<proteinExistence type="predicted"/>
<feature type="region of interest" description="Disordered" evidence="1">
    <location>
        <begin position="1"/>
        <end position="24"/>
    </location>
</feature>
<evidence type="ECO:0000313" key="3">
    <source>
        <dbReference type="Proteomes" id="UP000011740"/>
    </source>
</evidence>
<evidence type="ECO:0000313" key="2">
    <source>
        <dbReference type="EMBL" id="EME96400.1"/>
    </source>
</evidence>